<dbReference type="SUPFAM" id="SSF160631">
    <property type="entry name" value="SMI1/KNR4-like"/>
    <property type="match status" value="1"/>
</dbReference>
<gene>
    <name evidence="3" type="ORF">DEJ46_00800</name>
</gene>
<dbReference type="InterPro" id="IPR037883">
    <property type="entry name" value="Knr4/Smi1-like_sf"/>
</dbReference>
<protein>
    <submittedName>
        <fullName evidence="3">SMI1/KNR4 family protein</fullName>
    </submittedName>
</protein>
<accession>A0A5P2AI52</accession>
<dbReference type="InterPro" id="IPR018958">
    <property type="entry name" value="Knr4/Smi1-like_dom"/>
</dbReference>
<feature type="compositionally biased region" description="Low complexity" evidence="1">
    <location>
        <begin position="174"/>
        <end position="198"/>
    </location>
</feature>
<evidence type="ECO:0000259" key="2">
    <source>
        <dbReference type="SMART" id="SM00860"/>
    </source>
</evidence>
<feature type="domain" description="Knr4/Smi1-like" evidence="2">
    <location>
        <begin position="22"/>
        <end position="157"/>
    </location>
</feature>
<dbReference type="Pfam" id="PF09346">
    <property type="entry name" value="SMI1_KNR4"/>
    <property type="match status" value="1"/>
</dbReference>
<feature type="region of interest" description="Disordered" evidence="1">
    <location>
        <begin position="166"/>
        <end position="208"/>
    </location>
</feature>
<evidence type="ECO:0000256" key="1">
    <source>
        <dbReference type="SAM" id="MobiDB-lite"/>
    </source>
</evidence>
<dbReference type="Gene3D" id="3.40.1580.10">
    <property type="entry name" value="SMI1/KNR4-like"/>
    <property type="match status" value="1"/>
</dbReference>
<sequence>MAGFEEVKATFWGEGLYGVKPPLTDAVVENAERRLGVRLPASLLEILWVQNGGVVADSWNAFPTDMPTSWSENHVPFDELMGIGRHDGRLSVLDTSYLVEEWGLPSPLVLLSGDGHCWIALDYRACGKDGEPSVTWFDVDDSLELPLAADFQVFVERLTAAASLDLDHADGNPSTSSTARRSVVSSSDSDAGTPSSGPLGDKQSIRSP</sequence>
<dbReference type="RefSeq" id="WP_150263469.1">
    <property type="nucleotide sequence ID" value="NZ_CP029194.1"/>
</dbReference>
<dbReference type="Proteomes" id="UP000324106">
    <property type="component" value="Chromosome"/>
</dbReference>
<evidence type="ECO:0000313" key="3">
    <source>
        <dbReference type="EMBL" id="QES17813.1"/>
    </source>
</evidence>
<dbReference type="SMART" id="SM00860">
    <property type="entry name" value="SMI1_KNR4"/>
    <property type="match status" value="1"/>
</dbReference>
<organism evidence="3 4">
    <name type="scientific">Streptomyces venezuelae</name>
    <dbReference type="NCBI Taxonomy" id="54571"/>
    <lineage>
        <taxon>Bacteria</taxon>
        <taxon>Bacillati</taxon>
        <taxon>Actinomycetota</taxon>
        <taxon>Actinomycetes</taxon>
        <taxon>Kitasatosporales</taxon>
        <taxon>Streptomycetaceae</taxon>
        <taxon>Streptomyces</taxon>
    </lineage>
</organism>
<proteinExistence type="predicted"/>
<dbReference type="AlphaFoldDB" id="A0A5P2AI52"/>
<evidence type="ECO:0000313" key="4">
    <source>
        <dbReference type="Proteomes" id="UP000324106"/>
    </source>
</evidence>
<name>A0A5P2AI52_STRVZ</name>
<reference evidence="3 4" key="1">
    <citation type="submission" date="2018-05" db="EMBL/GenBank/DDBJ databases">
        <title>Streptomyces venezuelae.</title>
        <authorList>
            <person name="Kim W."/>
            <person name="Lee N."/>
            <person name="Cho B.-K."/>
        </authorList>
    </citation>
    <scope>NUCLEOTIDE SEQUENCE [LARGE SCALE GENOMIC DNA]</scope>
    <source>
        <strain evidence="3 4">ATCC 15068</strain>
    </source>
</reference>
<dbReference type="EMBL" id="CP029194">
    <property type="protein sequence ID" value="QES17813.1"/>
    <property type="molecule type" value="Genomic_DNA"/>
</dbReference>
<dbReference type="OrthoDB" id="4827574at2"/>